<dbReference type="AlphaFoldDB" id="A0AA97M5A7"/>
<gene>
    <name evidence="4" type="ORF">NI17_009000</name>
</gene>
<evidence type="ECO:0000259" key="3">
    <source>
        <dbReference type="Pfam" id="PF08541"/>
    </source>
</evidence>
<dbReference type="EMBL" id="CP063196">
    <property type="protein sequence ID" value="UOE21254.1"/>
    <property type="molecule type" value="Genomic_DNA"/>
</dbReference>
<protein>
    <submittedName>
        <fullName evidence="4">3-oxoacyl-ACP synthase</fullName>
    </submittedName>
</protein>
<dbReference type="SUPFAM" id="SSF53901">
    <property type="entry name" value="Thiolase-like"/>
    <property type="match status" value="1"/>
</dbReference>
<dbReference type="PANTHER" id="PTHR34069:SF2">
    <property type="entry name" value="BETA-KETOACYL-[ACYL-CARRIER-PROTEIN] SYNTHASE III"/>
    <property type="match status" value="1"/>
</dbReference>
<dbReference type="InterPro" id="IPR016039">
    <property type="entry name" value="Thiolase-like"/>
</dbReference>
<organism evidence="4 5">
    <name type="scientific">Thermobifida halotolerans</name>
    <dbReference type="NCBI Taxonomy" id="483545"/>
    <lineage>
        <taxon>Bacteria</taxon>
        <taxon>Bacillati</taxon>
        <taxon>Actinomycetota</taxon>
        <taxon>Actinomycetes</taxon>
        <taxon>Streptosporangiales</taxon>
        <taxon>Nocardiopsidaceae</taxon>
        <taxon>Thermobifida</taxon>
    </lineage>
</organism>
<dbReference type="InterPro" id="IPR013747">
    <property type="entry name" value="ACP_syn_III_C"/>
</dbReference>
<dbReference type="Gene3D" id="3.40.47.10">
    <property type="match status" value="2"/>
</dbReference>
<dbReference type="Proteomes" id="UP000265719">
    <property type="component" value="Chromosome"/>
</dbReference>
<keyword evidence="5" id="KW-1185">Reference proteome</keyword>
<evidence type="ECO:0000256" key="2">
    <source>
        <dbReference type="ARBA" id="ARBA00023315"/>
    </source>
</evidence>
<accession>A0AA97M5A7</accession>
<evidence type="ECO:0000313" key="4">
    <source>
        <dbReference type="EMBL" id="UOE21254.1"/>
    </source>
</evidence>
<dbReference type="Pfam" id="PF08541">
    <property type="entry name" value="ACP_syn_III_C"/>
    <property type="match status" value="1"/>
</dbReference>
<keyword evidence="1" id="KW-0808">Transferase</keyword>
<dbReference type="KEGG" id="thao:NI17_009000"/>
<sequence length="347" mass="37472">MGASMPDPTVDIGIASLGFAFGDDQDVAATAGEYVPDPERVLKWGYRTFHRAADDVHATDLAAAAARQALERAGTDARALDLVVLATSDMPEYSYWDSAAALADRLGIERTHTLLLNEGCASGINGLFYVAAAMAMRPETDTALFAVVNRVSEFHRNRMNVFNSVLSDGAAAAVIRRGHPANRWLASESFTVPRYNDLISLEFGGAVRPLPPDGWSSRTAPSGYDKINEHFDNDSARLRRFLGERVDHIREVIDAACARAGITRGDVDHVIYTNDSPASITAIAKALDHPPHRTNAELSPEHGHMGAADQLVSLGVHLERGDLRPGDVVALCGISTGMQWCCTLLRI</sequence>
<evidence type="ECO:0000256" key="1">
    <source>
        <dbReference type="ARBA" id="ARBA00022679"/>
    </source>
</evidence>
<dbReference type="GO" id="GO:0044550">
    <property type="term" value="P:secondary metabolite biosynthetic process"/>
    <property type="evidence" value="ECO:0007669"/>
    <property type="project" value="TreeGrafter"/>
</dbReference>
<name>A0AA97M5A7_9ACTN</name>
<evidence type="ECO:0000313" key="5">
    <source>
        <dbReference type="Proteomes" id="UP000265719"/>
    </source>
</evidence>
<feature type="domain" description="Beta-ketoacyl-[acyl-carrier-protein] synthase III C-terminal" evidence="3">
    <location>
        <begin position="257"/>
        <end position="347"/>
    </location>
</feature>
<dbReference type="PANTHER" id="PTHR34069">
    <property type="entry name" value="3-OXOACYL-[ACYL-CARRIER-PROTEIN] SYNTHASE 3"/>
    <property type="match status" value="1"/>
</dbReference>
<proteinExistence type="predicted"/>
<dbReference type="GO" id="GO:0016746">
    <property type="term" value="F:acyltransferase activity"/>
    <property type="evidence" value="ECO:0007669"/>
    <property type="project" value="UniProtKB-KW"/>
</dbReference>
<reference evidence="4" key="1">
    <citation type="submission" date="2020-10" db="EMBL/GenBank/DDBJ databases">
        <title>De novo genome project of the cellulose decomposer Thermobifida halotolerans type strain.</title>
        <authorList>
            <person name="Nagy I."/>
            <person name="Horvath B."/>
            <person name="Kukolya J."/>
            <person name="Nagy I."/>
            <person name="Orsini M."/>
        </authorList>
    </citation>
    <scope>NUCLEOTIDE SEQUENCE</scope>
    <source>
        <strain evidence="4">DSM 44931</strain>
    </source>
</reference>
<keyword evidence="2" id="KW-0012">Acyltransferase</keyword>